<dbReference type="GO" id="GO:0016779">
    <property type="term" value="F:nucleotidyltransferase activity"/>
    <property type="evidence" value="ECO:0007669"/>
    <property type="project" value="UniProtKB-KW"/>
</dbReference>
<comment type="cofactor">
    <cofactor evidence="1">
        <name>Mg(2+)</name>
        <dbReference type="ChEBI" id="CHEBI:18420"/>
    </cofactor>
</comment>
<dbReference type="InterPro" id="IPR002934">
    <property type="entry name" value="Polymerase_NTP_transf_dom"/>
</dbReference>
<keyword evidence="4" id="KW-0548">Nucleotidyltransferase</keyword>
<sequence>MPYATLGEASPAAERTAEPVIDLLHRRRQLIERLARANRIGSVQVFGSVARGHETPESDIDLLVDPDPDASLFDLAQFEIDLELLLERPVDVVSRRSLDPDRDRDVLAEAVDL</sequence>
<keyword evidence="12" id="KW-1185">Reference proteome</keyword>
<keyword evidence="7" id="KW-0067">ATP-binding</keyword>
<evidence type="ECO:0000256" key="5">
    <source>
        <dbReference type="ARBA" id="ARBA00022723"/>
    </source>
</evidence>
<reference evidence="11 12" key="1">
    <citation type="submission" date="2019-11" db="EMBL/GenBank/DDBJ databases">
        <title>Agromyces kandeliae sp. nov., isolated from mangrove soil.</title>
        <authorList>
            <person name="Wang R."/>
        </authorList>
    </citation>
    <scope>NUCLEOTIDE SEQUENCE [LARGE SCALE GENOMIC DNA]</scope>
    <source>
        <strain evidence="11 12">Q22</strain>
    </source>
</reference>
<evidence type="ECO:0000256" key="7">
    <source>
        <dbReference type="ARBA" id="ARBA00022840"/>
    </source>
</evidence>
<dbReference type="Pfam" id="PF01909">
    <property type="entry name" value="NTP_transf_2"/>
    <property type="match status" value="1"/>
</dbReference>
<dbReference type="GO" id="GO:0046872">
    <property type="term" value="F:metal ion binding"/>
    <property type="evidence" value="ECO:0007669"/>
    <property type="project" value="UniProtKB-KW"/>
</dbReference>
<dbReference type="AlphaFoldDB" id="A0A6L5R5U0"/>
<evidence type="ECO:0000256" key="8">
    <source>
        <dbReference type="ARBA" id="ARBA00022842"/>
    </source>
</evidence>
<accession>A0A6L5R5U0</accession>
<gene>
    <name evidence="11" type="ORF">GJR97_12275</name>
</gene>
<comment type="similarity">
    <text evidence="9">Belongs to the MntA antitoxin family.</text>
</comment>
<comment type="caution">
    <text evidence="11">The sequence shown here is derived from an EMBL/GenBank/DDBJ whole genome shotgun (WGS) entry which is preliminary data.</text>
</comment>
<dbReference type="SUPFAM" id="SSF81301">
    <property type="entry name" value="Nucleotidyltransferase"/>
    <property type="match status" value="1"/>
</dbReference>
<dbReference type="EMBL" id="WKJD01000016">
    <property type="protein sequence ID" value="MRX44497.1"/>
    <property type="molecule type" value="Genomic_DNA"/>
</dbReference>
<keyword evidence="5" id="KW-0479">Metal-binding</keyword>
<evidence type="ECO:0000313" key="12">
    <source>
        <dbReference type="Proteomes" id="UP000476511"/>
    </source>
</evidence>
<dbReference type="PANTHER" id="PTHR33571">
    <property type="entry name" value="SSL8005 PROTEIN"/>
    <property type="match status" value="1"/>
</dbReference>
<protein>
    <recommendedName>
        <fullName evidence="10">Polymerase nucleotidyl transferase domain-containing protein</fullName>
    </recommendedName>
</protein>
<dbReference type="Gene3D" id="3.30.460.10">
    <property type="entry name" value="Beta Polymerase, domain 2"/>
    <property type="match status" value="1"/>
</dbReference>
<keyword evidence="2" id="KW-1277">Toxin-antitoxin system</keyword>
<name>A0A6L5R5U0_9MICO</name>
<dbReference type="PANTHER" id="PTHR33571:SF12">
    <property type="entry name" value="BSL3053 PROTEIN"/>
    <property type="match status" value="1"/>
</dbReference>
<dbReference type="CDD" id="cd05403">
    <property type="entry name" value="NT_KNTase_like"/>
    <property type="match status" value="1"/>
</dbReference>
<organism evidence="11 12">
    <name type="scientific">Agromyces kandeliae</name>
    <dbReference type="NCBI Taxonomy" id="2666141"/>
    <lineage>
        <taxon>Bacteria</taxon>
        <taxon>Bacillati</taxon>
        <taxon>Actinomycetota</taxon>
        <taxon>Actinomycetes</taxon>
        <taxon>Micrococcales</taxon>
        <taxon>Microbacteriaceae</taxon>
        <taxon>Agromyces</taxon>
    </lineage>
</organism>
<evidence type="ECO:0000256" key="2">
    <source>
        <dbReference type="ARBA" id="ARBA00022649"/>
    </source>
</evidence>
<dbReference type="GO" id="GO:0005524">
    <property type="term" value="F:ATP binding"/>
    <property type="evidence" value="ECO:0007669"/>
    <property type="project" value="UniProtKB-KW"/>
</dbReference>
<evidence type="ECO:0000256" key="1">
    <source>
        <dbReference type="ARBA" id="ARBA00001946"/>
    </source>
</evidence>
<evidence type="ECO:0000259" key="10">
    <source>
        <dbReference type="Pfam" id="PF01909"/>
    </source>
</evidence>
<evidence type="ECO:0000256" key="3">
    <source>
        <dbReference type="ARBA" id="ARBA00022679"/>
    </source>
</evidence>
<evidence type="ECO:0000256" key="4">
    <source>
        <dbReference type="ARBA" id="ARBA00022695"/>
    </source>
</evidence>
<keyword evidence="8" id="KW-0460">Magnesium</keyword>
<dbReference type="InterPro" id="IPR043519">
    <property type="entry name" value="NT_sf"/>
</dbReference>
<evidence type="ECO:0000256" key="9">
    <source>
        <dbReference type="ARBA" id="ARBA00038276"/>
    </source>
</evidence>
<keyword evidence="6" id="KW-0547">Nucleotide-binding</keyword>
<keyword evidence="3" id="KW-0808">Transferase</keyword>
<evidence type="ECO:0000256" key="6">
    <source>
        <dbReference type="ARBA" id="ARBA00022741"/>
    </source>
</evidence>
<evidence type="ECO:0000313" key="11">
    <source>
        <dbReference type="EMBL" id="MRX44497.1"/>
    </source>
</evidence>
<dbReference type="Proteomes" id="UP000476511">
    <property type="component" value="Unassembled WGS sequence"/>
</dbReference>
<feature type="domain" description="Polymerase nucleotidyl transferase" evidence="10">
    <location>
        <begin position="28"/>
        <end position="111"/>
    </location>
</feature>
<dbReference type="InterPro" id="IPR052038">
    <property type="entry name" value="Type-VII_TA_antitoxin"/>
</dbReference>
<proteinExistence type="inferred from homology"/>